<accession>A0A5A7QY65</accession>
<keyword evidence="8" id="KW-0804">Transcription</keyword>
<evidence type="ECO:0000256" key="7">
    <source>
        <dbReference type="ARBA" id="ARBA00023125"/>
    </source>
</evidence>
<evidence type="ECO:0000259" key="11">
    <source>
        <dbReference type="Pfam" id="PF20644"/>
    </source>
</evidence>
<dbReference type="Pfam" id="PF20645">
    <property type="entry name" value="Rrn7_cyclin_C"/>
    <property type="match status" value="1"/>
</dbReference>
<comment type="caution">
    <text evidence="13">The sequence shown here is derived from an EMBL/GenBank/DDBJ whole genome shotgun (WGS) entry which is preliminary data.</text>
</comment>
<protein>
    <submittedName>
        <fullName evidence="13">TATA box-binding protein-associated factor RNApolymerase I subunit B</fullName>
    </submittedName>
</protein>
<evidence type="ECO:0000256" key="8">
    <source>
        <dbReference type="ARBA" id="ARBA00023163"/>
    </source>
</evidence>
<evidence type="ECO:0000259" key="12">
    <source>
        <dbReference type="Pfam" id="PF20645"/>
    </source>
</evidence>
<dbReference type="InterPro" id="IPR048540">
    <property type="entry name" value="Rrn7_cyclin_N"/>
</dbReference>
<keyword evidence="3" id="KW-0479">Metal-binding</keyword>
<evidence type="ECO:0000256" key="2">
    <source>
        <dbReference type="ARBA" id="ARBA00006899"/>
    </source>
</evidence>
<evidence type="ECO:0000313" key="13">
    <source>
        <dbReference type="EMBL" id="GER50310.1"/>
    </source>
</evidence>
<dbReference type="Pfam" id="PF20644">
    <property type="entry name" value="Rrn7_cyclin_N"/>
    <property type="match status" value="1"/>
</dbReference>
<sequence length="650" mass="73002">MAGRVNRNCQVCGSDIGFTMFDDGFFYCGYCNSQADDIVDTGVDEDQLFSQYSSNFTRSRRAKPNEAAEPEPEVKLNTSQYLDHIDVPMDDLGDVGEGEDGVGPTEPKDFGSSKKNFSYEEYYLEIRSRYLAGIQIMIQLQCKALVEEFSVSPLIVGLIGPLWLRYLASTGVMADEWADRAVHDSESQPQGEADEIQPSASNHGEPVNIHGKSVVEIWQSSLRKTIAIPCTLAISFLACLIAREPITPSDIVRWAVEGKFPYFAAFRDIEKQLGPTSEACPIRASVMFRPVRVISSQRLESMAAGIAQKIGLDLPPVNFYAIASRYLKELSLPVEEILPFACRVCEWSLPSELYVSANEFRIPTRACVMSIIVVTLRILLDINGYGVWESSLSDDAGCSSSKKTFRNAVLKSDTLQPSGLNDKKLLSLLEAKYDELDSLHAYSNDLLSYLSYCKDVVFSGFQPSYEDIEEEKLVKDLWDFYMNNKDTGTPDTREDDEQVDLKKTEGGQSTSNTLPKKTDTYLHGDSKLSTKDKAIRQLQLDMDDNKFSYIPPRVNVKVTDYVHYARKRKEVLIYAVHADYYILLRSCAKVARVEARVMHTAVLSLERKLRWLEKRVDSLLSLKLNLSDDCSFCKDESVGNIVEDSVDLGD</sequence>
<comment type="similarity">
    <text evidence="2">Belongs to the RRN7/TAF1B family.</text>
</comment>
<dbReference type="GO" id="GO:0008270">
    <property type="term" value="F:zinc ion binding"/>
    <property type="evidence" value="ECO:0007669"/>
    <property type="project" value="UniProtKB-KW"/>
</dbReference>
<feature type="domain" description="Rrn7/TAF1B C-terminal cyclin" evidence="12">
    <location>
        <begin position="299"/>
        <end position="450"/>
    </location>
</feature>
<keyword evidence="4" id="KW-0863">Zinc-finger</keyword>
<evidence type="ECO:0000256" key="9">
    <source>
        <dbReference type="ARBA" id="ARBA00023242"/>
    </source>
</evidence>
<dbReference type="InterPro" id="IPR033599">
    <property type="entry name" value="TAF1B/Rrn7"/>
</dbReference>
<dbReference type="GO" id="GO:0042790">
    <property type="term" value="P:nucleolar large rRNA transcription by RNA polymerase I"/>
    <property type="evidence" value="ECO:0007669"/>
    <property type="project" value="TreeGrafter"/>
</dbReference>
<name>A0A5A7QY65_STRAF</name>
<evidence type="ECO:0000256" key="6">
    <source>
        <dbReference type="ARBA" id="ARBA00023015"/>
    </source>
</evidence>
<dbReference type="GO" id="GO:0001164">
    <property type="term" value="F:RNA polymerase I core promoter sequence-specific DNA binding"/>
    <property type="evidence" value="ECO:0007669"/>
    <property type="project" value="InterPro"/>
</dbReference>
<dbReference type="OrthoDB" id="10069252at2759"/>
<evidence type="ECO:0000256" key="4">
    <source>
        <dbReference type="ARBA" id="ARBA00022771"/>
    </source>
</evidence>
<keyword evidence="7" id="KW-0238">DNA-binding</keyword>
<reference evidence="14" key="1">
    <citation type="journal article" date="2019" name="Curr. Biol.">
        <title>Genome Sequence of Striga asiatica Provides Insight into the Evolution of Plant Parasitism.</title>
        <authorList>
            <person name="Yoshida S."/>
            <person name="Kim S."/>
            <person name="Wafula E.K."/>
            <person name="Tanskanen J."/>
            <person name="Kim Y.M."/>
            <person name="Honaas L."/>
            <person name="Yang Z."/>
            <person name="Spallek T."/>
            <person name="Conn C.E."/>
            <person name="Ichihashi Y."/>
            <person name="Cheong K."/>
            <person name="Cui S."/>
            <person name="Der J.P."/>
            <person name="Gundlach H."/>
            <person name="Jiao Y."/>
            <person name="Hori C."/>
            <person name="Ishida J.K."/>
            <person name="Kasahara H."/>
            <person name="Kiba T."/>
            <person name="Kim M.S."/>
            <person name="Koo N."/>
            <person name="Laohavisit A."/>
            <person name="Lee Y.H."/>
            <person name="Lumba S."/>
            <person name="McCourt P."/>
            <person name="Mortimer J.C."/>
            <person name="Mutuku J.M."/>
            <person name="Nomura T."/>
            <person name="Sasaki-Sekimoto Y."/>
            <person name="Seto Y."/>
            <person name="Wang Y."/>
            <person name="Wakatake T."/>
            <person name="Sakakibara H."/>
            <person name="Demura T."/>
            <person name="Yamaguchi S."/>
            <person name="Yoneyama K."/>
            <person name="Manabe R.I."/>
            <person name="Nelson D.C."/>
            <person name="Schulman A.H."/>
            <person name="Timko M.P."/>
            <person name="dePamphilis C.W."/>
            <person name="Choi D."/>
            <person name="Shirasu K."/>
        </authorList>
    </citation>
    <scope>NUCLEOTIDE SEQUENCE [LARGE SCALE GENOMIC DNA]</scope>
    <source>
        <strain evidence="14">cv. UVA1</strain>
    </source>
</reference>
<proteinExistence type="inferred from homology"/>
<evidence type="ECO:0000256" key="1">
    <source>
        <dbReference type="ARBA" id="ARBA00004604"/>
    </source>
</evidence>
<dbReference type="AlphaFoldDB" id="A0A5A7QY65"/>
<gene>
    <name evidence="13" type="ORF">STAS_27608</name>
</gene>
<feature type="region of interest" description="Disordered" evidence="10">
    <location>
        <begin position="487"/>
        <end position="518"/>
    </location>
</feature>
<evidence type="ECO:0000313" key="14">
    <source>
        <dbReference type="Proteomes" id="UP000325081"/>
    </source>
</evidence>
<dbReference type="InterPro" id="IPR048538">
    <property type="entry name" value="Rrn7_cyclin_C"/>
</dbReference>
<keyword evidence="9" id="KW-0539">Nucleus</keyword>
<keyword evidence="14" id="KW-1185">Reference proteome</keyword>
<dbReference type="PANTHER" id="PTHR31576">
    <property type="entry name" value="TATA BOX-BINDING PROTEIN-ASSOCIATED FACTOR RNA POLYMERASE I SUBUNIT B"/>
    <property type="match status" value="1"/>
</dbReference>
<comment type="subcellular location">
    <subcellularLocation>
        <location evidence="1">Nucleus</location>
        <location evidence="1">Nucleolus</location>
    </subcellularLocation>
</comment>
<evidence type="ECO:0000256" key="5">
    <source>
        <dbReference type="ARBA" id="ARBA00022833"/>
    </source>
</evidence>
<dbReference type="EMBL" id="BKCP01009181">
    <property type="protein sequence ID" value="GER50310.1"/>
    <property type="molecule type" value="Genomic_DNA"/>
</dbReference>
<evidence type="ECO:0000256" key="10">
    <source>
        <dbReference type="SAM" id="MobiDB-lite"/>
    </source>
</evidence>
<dbReference type="PANTHER" id="PTHR31576:SF2">
    <property type="entry name" value="TATA BOX-BINDING PROTEIN-ASSOCIATED FACTOR RNA POLYMERASE I SUBUNIT B"/>
    <property type="match status" value="1"/>
</dbReference>
<feature type="compositionally biased region" description="Polar residues" evidence="10">
    <location>
        <begin position="506"/>
        <end position="515"/>
    </location>
</feature>
<keyword evidence="6" id="KW-0805">Transcription regulation</keyword>
<evidence type="ECO:0000256" key="3">
    <source>
        <dbReference type="ARBA" id="ARBA00022723"/>
    </source>
</evidence>
<dbReference type="GO" id="GO:0070860">
    <property type="term" value="C:RNA polymerase I core factor complex"/>
    <property type="evidence" value="ECO:0007669"/>
    <property type="project" value="InterPro"/>
</dbReference>
<feature type="region of interest" description="Disordered" evidence="10">
    <location>
        <begin position="180"/>
        <end position="205"/>
    </location>
</feature>
<organism evidence="13 14">
    <name type="scientific">Striga asiatica</name>
    <name type="common">Asiatic witchweed</name>
    <name type="synonym">Buchnera asiatica</name>
    <dbReference type="NCBI Taxonomy" id="4170"/>
    <lineage>
        <taxon>Eukaryota</taxon>
        <taxon>Viridiplantae</taxon>
        <taxon>Streptophyta</taxon>
        <taxon>Embryophyta</taxon>
        <taxon>Tracheophyta</taxon>
        <taxon>Spermatophyta</taxon>
        <taxon>Magnoliopsida</taxon>
        <taxon>eudicotyledons</taxon>
        <taxon>Gunneridae</taxon>
        <taxon>Pentapetalae</taxon>
        <taxon>asterids</taxon>
        <taxon>lamiids</taxon>
        <taxon>Lamiales</taxon>
        <taxon>Orobanchaceae</taxon>
        <taxon>Buchnereae</taxon>
        <taxon>Striga</taxon>
    </lineage>
</organism>
<keyword evidence="5" id="KW-0862">Zinc</keyword>
<feature type="domain" description="Rrn7/TAF1B N-terminal cyclin" evidence="11">
    <location>
        <begin position="134"/>
        <end position="269"/>
    </location>
</feature>
<dbReference type="Proteomes" id="UP000325081">
    <property type="component" value="Unassembled WGS sequence"/>
</dbReference>